<dbReference type="Gene3D" id="1.10.10.10">
    <property type="entry name" value="Winged helix-like DNA-binding domain superfamily/Winged helix DNA-binding domain"/>
    <property type="match status" value="1"/>
</dbReference>
<evidence type="ECO:0000313" key="4">
    <source>
        <dbReference type="EMBL" id="MFB9715188.1"/>
    </source>
</evidence>
<keyword evidence="1" id="KW-0805">Transcription regulation</keyword>
<dbReference type="PANTHER" id="PTHR35807:SF1">
    <property type="entry name" value="TRANSCRIPTIONAL REGULATOR REDD"/>
    <property type="match status" value="1"/>
</dbReference>
<dbReference type="Proteomes" id="UP001589536">
    <property type="component" value="Unassembled WGS sequence"/>
</dbReference>
<accession>A0ABV5USK1</accession>
<dbReference type="EMBL" id="JBHMBH010000028">
    <property type="protein sequence ID" value="MFB9715188.1"/>
    <property type="molecule type" value="Genomic_DNA"/>
</dbReference>
<dbReference type="InterPro" id="IPR036388">
    <property type="entry name" value="WH-like_DNA-bd_sf"/>
</dbReference>
<dbReference type="RefSeq" id="WP_376954549.1">
    <property type="nucleotide sequence ID" value="NZ_JBHMBH010000028.1"/>
</dbReference>
<dbReference type="InterPro" id="IPR016032">
    <property type="entry name" value="Sig_transdc_resp-reg_C-effctor"/>
</dbReference>
<proteinExistence type="predicted"/>
<protein>
    <submittedName>
        <fullName evidence="4">BTAD domain-containing putative transcriptional regulator</fullName>
    </submittedName>
</protein>
<dbReference type="Gene3D" id="1.25.40.10">
    <property type="entry name" value="Tetratricopeptide repeat domain"/>
    <property type="match status" value="1"/>
</dbReference>
<evidence type="ECO:0000313" key="5">
    <source>
        <dbReference type="Proteomes" id="UP001589536"/>
    </source>
</evidence>
<evidence type="ECO:0000259" key="3">
    <source>
        <dbReference type="SMART" id="SM01043"/>
    </source>
</evidence>
<dbReference type="PANTHER" id="PTHR35807">
    <property type="entry name" value="TRANSCRIPTIONAL REGULATOR REDD-RELATED"/>
    <property type="match status" value="1"/>
</dbReference>
<organism evidence="4 5">
    <name type="scientific">Arthrobacter methylotrophus</name>
    <dbReference type="NCBI Taxonomy" id="121291"/>
    <lineage>
        <taxon>Bacteria</taxon>
        <taxon>Bacillati</taxon>
        <taxon>Actinomycetota</taxon>
        <taxon>Actinomycetes</taxon>
        <taxon>Micrococcales</taxon>
        <taxon>Micrococcaceae</taxon>
        <taxon>Arthrobacter</taxon>
    </lineage>
</organism>
<evidence type="ECO:0000256" key="1">
    <source>
        <dbReference type="ARBA" id="ARBA00023015"/>
    </source>
</evidence>
<dbReference type="SMART" id="SM01043">
    <property type="entry name" value="BTAD"/>
    <property type="match status" value="1"/>
</dbReference>
<dbReference type="SUPFAM" id="SSF46894">
    <property type="entry name" value="C-terminal effector domain of the bipartite response regulators"/>
    <property type="match status" value="1"/>
</dbReference>
<dbReference type="Pfam" id="PF03704">
    <property type="entry name" value="BTAD"/>
    <property type="match status" value="1"/>
</dbReference>
<dbReference type="InterPro" id="IPR005158">
    <property type="entry name" value="BTAD"/>
</dbReference>
<feature type="domain" description="Bacterial transcriptional activator" evidence="3">
    <location>
        <begin position="101"/>
        <end position="247"/>
    </location>
</feature>
<keyword evidence="2" id="KW-0804">Transcription</keyword>
<keyword evidence="5" id="KW-1185">Reference proteome</keyword>
<dbReference type="InterPro" id="IPR051677">
    <property type="entry name" value="AfsR-DnrI-RedD_regulator"/>
</dbReference>
<reference evidence="4 5" key="1">
    <citation type="submission" date="2024-09" db="EMBL/GenBank/DDBJ databases">
        <authorList>
            <person name="Sun Q."/>
            <person name="Mori K."/>
        </authorList>
    </citation>
    <scope>NUCLEOTIDE SEQUENCE [LARGE SCALE GENOMIC DNA]</scope>
    <source>
        <strain evidence="4 5">JCM 13519</strain>
    </source>
</reference>
<dbReference type="InterPro" id="IPR011990">
    <property type="entry name" value="TPR-like_helical_dom_sf"/>
</dbReference>
<sequence length="250" mass="27554">MTVQSALHIQICGPLVVERDGLRLDHGLPGRQGRLLFTYLVINRHRLVPRDELVEALWRSPDPAGIDARLNPLISKLRHVFGSDAVDGRVTVQLHLPGAWIDLEAAVEAIHRAESAVAQHDWTRAWGPVLVALFVAERGFLPGEDADWIDQTRKQLAEIRLRALECYAAAELGVGGDEVAGAVRAGRRLIALDPLRESGHRYLMQALAAQDNLAEALAVYVQLSDLLREQLGVSPSPTTRALYQQLLGRT</sequence>
<gene>
    <name evidence="4" type="ORF">ACFFPI_13790</name>
</gene>
<comment type="caution">
    <text evidence="4">The sequence shown here is derived from an EMBL/GenBank/DDBJ whole genome shotgun (WGS) entry which is preliminary data.</text>
</comment>
<evidence type="ECO:0000256" key="2">
    <source>
        <dbReference type="ARBA" id="ARBA00023163"/>
    </source>
</evidence>
<name>A0ABV5USK1_9MICC</name>
<dbReference type="SUPFAM" id="SSF48452">
    <property type="entry name" value="TPR-like"/>
    <property type="match status" value="1"/>
</dbReference>